<comment type="caution">
    <text evidence="2">The sequence shown here is derived from an EMBL/GenBank/DDBJ whole genome shotgun (WGS) entry which is preliminary data.</text>
</comment>
<protein>
    <submittedName>
        <fullName evidence="2">Uncharacterized protein</fullName>
    </submittedName>
</protein>
<dbReference type="Proteomes" id="UP001153269">
    <property type="component" value="Unassembled WGS sequence"/>
</dbReference>
<name>A0A9N7YM07_PLEPL</name>
<gene>
    <name evidence="2" type="ORF">PLEPLA_LOCUS17054</name>
</gene>
<evidence type="ECO:0000313" key="2">
    <source>
        <dbReference type="EMBL" id="CAB1429079.1"/>
    </source>
</evidence>
<dbReference type="AlphaFoldDB" id="A0A9N7YM07"/>
<organism evidence="2 3">
    <name type="scientific">Pleuronectes platessa</name>
    <name type="common">European plaice</name>
    <dbReference type="NCBI Taxonomy" id="8262"/>
    <lineage>
        <taxon>Eukaryota</taxon>
        <taxon>Metazoa</taxon>
        <taxon>Chordata</taxon>
        <taxon>Craniata</taxon>
        <taxon>Vertebrata</taxon>
        <taxon>Euteleostomi</taxon>
        <taxon>Actinopterygii</taxon>
        <taxon>Neopterygii</taxon>
        <taxon>Teleostei</taxon>
        <taxon>Neoteleostei</taxon>
        <taxon>Acanthomorphata</taxon>
        <taxon>Carangaria</taxon>
        <taxon>Pleuronectiformes</taxon>
        <taxon>Pleuronectoidei</taxon>
        <taxon>Pleuronectidae</taxon>
        <taxon>Pleuronectes</taxon>
    </lineage>
</organism>
<feature type="region of interest" description="Disordered" evidence="1">
    <location>
        <begin position="1"/>
        <end position="29"/>
    </location>
</feature>
<feature type="compositionally biased region" description="Gly residues" evidence="1">
    <location>
        <begin position="7"/>
        <end position="18"/>
    </location>
</feature>
<proteinExistence type="predicted"/>
<sequence>MSPDTVEGGGGCKGGTRGLGPNTADQSGEWCGEQSKSVLCQLSLPPSPLPHAFLSPPPALCVCVTPLRERACTGTLGPSIHKRRGWRSRRRAQGSKHCVRGSGTPIGLCNPGTDAPLFLLKLAFHSTPPPATGLLCRGAEARAQGWAMMLNRTPPSHGFNLTLEPRKTGAAPLPTSFPGTQLCPTPEPEYRAEVKDALIDPPITESWRGVERTHLPRYYCQSIIQGNARRAPRGRVHYALTTGSVLVSKPPRVIGLEGEGGREGWGKEEWLVRAGGGGSLAARAQAMMMSQEVWEKSQNAMHG</sequence>
<accession>A0A9N7YM07</accession>
<dbReference type="EMBL" id="CADEAL010001112">
    <property type="protein sequence ID" value="CAB1429079.1"/>
    <property type="molecule type" value="Genomic_DNA"/>
</dbReference>
<evidence type="ECO:0000256" key="1">
    <source>
        <dbReference type="SAM" id="MobiDB-lite"/>
    </source>
</evidence>
<evidence type="ECO:0000313" key="3">
    <source>
        <dbReference type="Proteomes" id="UP001153269"/>
    </source>
</evidence>
<keyword evidence="3" id="KW-1185">Reference proteome</keyword>
<reference evidence="2" key="1">
    <citation type="submission" date="2020-03" db="EMBL/GenBank/DDBJ databases">
        <authorList>
            <person name="Weist P."/>
        </authorList>
    </citation>
    <scope>NUCLEOTIDE SEQUENCE</scope>
</reference>